<sequence>MAAVAVNGSEASSEAPLHVVMFPWFAFGHISPFVQLANKIGANGARITFLSAPGNIPRVTAALKTGPGSRIEIVPVLIPPVDGLPPGAESTAEMTPHMAELLKLATDKMGPQIETLLADLRPDAVFFDFCMHWLPPIARKLRVKSLFFSVFSIISTAYLTVPSRLVDVGRRPPTVEEFKRPPPGLEKYDAADFPSLTSHECRDLLYVFKSFGGPSVFDRVTACMETCDAIVAKTCAEMEGPYIEYVRDQYQKPVHLAGPVVPESPSGELDREWTEWLTRFPEKSVIFCSFGSETFLEYDQVKELASGLEMTGSPFILVLNFPDKAETRLREALPGGFEERVKERGMVKTGWVQQQLIMAHPSVGYFVCHGGWSSITEALVSDLRLVLLPQRGDQFLNSKLVVHNLKAGVEVKRKDEDGFFTRDDLCDAVKTAMAAPKGSQYWRGFLTNKERQDEFVKDLVKEIKETVIKL</sequence>
<dbReference type="Gene3D" id="3.40.50.2000">
    <property type="entry name" value="Glycogen Phosphorylase B"/>
    <property type="match status" value="2"/>
</dbReference>
<dbReference type="PANTHER" id="PTHR48049:SF84">
    <property type="entry name" value="UDP-GLYCOSYLTRANSFERASE 79A6"/>
    <property type="match status" value="1"/>
</dbReference>
<proteinExistence type="inferred from homology"/>
<name>A0AAV7DZV0_ARIFI</name>
<dbReference type="AlphaFoldDB" id="A0AAV7DZV0"/>
<evidence type="ECO:0000313" key="3">
    <source>
        <dbReference type="EMBL" id="KAG9440622.1"/>
    </source>
</evidence>
<dbReference type="PANTHER" id="PTHR48049">
    <property type="entry name" value="GLYCOSYLTRANSFERASE"/>
    <property type="match status" value="1"/>
</dbReference>
<protein>
    <recommendedName>
        <fullName evidence="5">Glycosyltransferase</fullName>
    </recommendedName>
</protein>
<organism evidence="3 4">
    <name type="scientific">Aristolochia fimbriata</name>
    <name type="common">White veined hardy Dutchman's pipe vine</name>
    <dbReference type="NCBI Taxonomy" id="158543"/>
    <lineage>
        <taxon>Eukaryota</taxon>
        <taxon>Viridiplantae</taxon>
        <taxon>Streptophyta</taxon>
        <taxon>Embryophyta</taxon>
        <taxon>Tracheophyta</taxon>
        <taxon>Spermatophyta</taxon>
        <taxon>Magnoliopsida</taxon>
        <taxon>Magnoliidae</taxon>
        <taxon>Piperales</taxon>
        <taxon>Aristolochiaceae</taxon>
        <taxon>Aristolochia</taxon>
    </lineage>
</organism>
<evidence type="ECO:0000256" key="2">
    <source>
        <dbReference type="ARBA" id="ARBA00022679"/>
    </source>
</evidence>
<dbReference type="GO" id="GO:0035251">
    <property type="term" value="F:UDP-glucosyltransferase activity"/>
    <property type="evidence" value="ECO:0007669"/>
    <property type="project" value="InterPro"/>
</dbReference>
<evidence type="ECO:0000313" key="4">
    <source>
        <dbReference type="Proteomes" id="UP000825729"/>
    </source>
</evidence>
<dbReference type="SUPFAM" id="SSF53756">
    <property type="entry name" value="UDP-Glycosyltransferase/glycogen phosphorylase"/>
    <property type="match status" value="1"/>
</dbReference>
<reference evidence="3 4" key="1">
    <citation type="submission" date="2021-07" db="EMBL/GenBank/DDBJ databases">
        <title>The Aristolochia fimbriata genome: insights into angiosperm evolution, floral development and chemical biosynthesis.</title>
        <authorList>
            <person name="Jiao Y."/>
        </authorList>
    </citation>
    <scope>NUCLEOTIDE SEQUENCE [LARGE SCALE GENOMIC DNA]</scope>
    <source>
        <strain evidence="3">IBCAS-2021</strain>
        <tissue evidence="3">Leaf</tissue>
    </source>
</reference>
<dbReference type="EMBL" id="JAINDJ010000008">
    <property type="protein sequence ID" value="KAG9440622.1"/>
    <property type="molecule type" value="Genomic_DNA"/>
</dbReference>
<dbReference type="InterPro" id="IPR050481">
    <property type="entry name" value="UDP-glycosyltransf_plant"/>
</dbReference>
<dbReference type="InterPro" id="IPR002213">
    <property type="entry name" value="UDP_glucos_trans"/>
</dbReference>
<comment type="caution">
    <text evidence="3">The sequence shown here is derived from an EMBL/GenBank/DDBJ whole genome shotgun (WGS) entry which is preliminary data.</text>
</comment>
<dbReference type="Proteomes" id="UP000825729">
    <property type="component" value="Unassembled WGS sequence"/>
</dbReference>
<evidence type="ECO:0000256" key="1">
    <source>
        <dbReference type="ARBA" id="ARBA00009995"/>
    </source>
</evidence>
<gene>
    <name evidence="3" type="ORF">H6P81_020787</name>
</gene>
<dbReference type="Pfam" id="PF00201">
    <property type="entry name" value="UDPGT"/>
    <property type="match status" value="1"/>
</dbReference>
<comment type="similarity">
    <text evidence="1">Belongs to the UDP-glycosyltransferase family.</text>
</comment>
<keyword evidence="4" id="KW-1185">Reference proteome</keyword>
<dbReference type="CDD" id="cd03784">
    <property type="entry name" value="GT1_Gtf-like"/>
    <property type="match status" value="1"/>
</dbReference>
<dbReference type="FunFam" id="3.40.50.2000:FF:000037">
    <property type="entry name" value="Glycosyltransferase"/>
    <property type="match status" value="1"/>
</dbReference>
<keyword evidence="2" id="KW-0808">Transferase</keyword>
<accession>A0AAV7DZV0</accession>
<evidence type="ECO:0008006" key="5">
    <source>
        <dbReference type="Google" id="ProtNLM"/>
    </source>
</evidence>